<dbReference type="CDD" id="cd04458">
    <property type="entry name" value="CSP_CDS"/>
    <property type="match status" value="1"/>
</dbReference>
<gene>
    <name evidence="3" type="primary">LOC100907236</name>
</gene>
<dbReference type="GO" id="GO:0003676">
    <property type="term" value="F:nucleic acid binding"/>
    <property type="evidence" value="ECO:0007669"/>
    <property type="project" value="InterPro"/>
</dbReference>
<evidence type="ECO:0000259" key="1">
    <source>
        <dbReference type="PROSITE" id="PS51857"/>
    </source>
</evidence>
<dbReference type="InterPro" id="IPR012340">
    <property type="entry name" value="NA-bd_OB-fold"/>
</dbReference>
<dbReference type="KEGG" id="goe:100907236"/>
<feature type="domain" description="CSD" evidence="1">
    <location>
        <begin position="57"/>
        <end position="125"/>
    </location>
</feature>
<sequence>MADGKECGGGDAHDFGARGSCCGNEFDDAKQFAKEQLEEAYIRAAKEAGRADKIAENLRGIVKWYNSRLCYGFIEREGNGRELFVHRNSIVMMPGELTFLRPYTPVLFDLWTLPDGRLEAQNVRSSTGKPISLRYGPRPMRSCSHDGYAEEPIDFYQNYGGHGSCCIPAYCLCCSRRLEYPQRGGRMRSSISPERKDFRPLVS</sequence>
<protein>
    <submittedName>
        <fullName evidence="3">Y-box-binding protein 2-A</fullName>
    </submittedName>
</protein>
<dbReference type="PROSITE" id="PS51857">
    <property type="entry name" value="CSD_2"/>
    <property type="match status" value="1"/>
</dbReference>
<dbReference type="AlphaFoldDB" id="A0AAJ7SFA1"/>
<dbReference type="Proteomes" id="UP000694867">
    <property type="component" value="Unplaced"/>
</dbReference>
<name>A0AAJ7SFA1_9ACAR</name>
<organism evidence="2 3">
    <name type="scientific">Galendromus occidentalis</name>
    <name type="common">western predatory mite</name>
    <dbReference type="NCBI Taxonomy" id="34638"/>
    <lineage>
        <taxon>Eukaryota</taxon>
        <taxon>Metazoa</taxon>
        <taxon>Ecdysozoa</taxon>
        <taxon>Arthropoda</taxon>
        <taxon>Chelicerata</taxon>
        <taxon>Arachnida</taxon>
        <taxon>Acari</taxon>
        <taxon>Parasitiformes</taxon>
        <taxon>Mesostigmata</taxon>
        <taxon>Gamasina</taxon>
        <taxon>Phytoseioidea</taxon>
        <taxon>Phytoseiidae</taxon>
        <taxon>Typhlodrominae</taxon>
        <taxon>Galendromus</taxon>
    </lineage>
</organism>
<dbReference type="Gene3D" id="2.40.50.140">
    <property type="entry name" value="Nucleic acid-binding proteins"/>
    <property type="match status" value="1"/>
</dbReference>
<dbReference type="RefSeq" id="XP_028967564.1">
    <property type="nucleotide sequence ID" value="XM_029111731.1"/>
</dbReference>
<keyword evidence="2" id="KW-1185">Reference proteome</keyword>
<evidence type="ECO:0000313" key="3">
    <source>
        <dbReference type="RefSeq" id="XP_028967564.1"/>
    </source>
</evidence>
<dbReference type="Pfam" id="PF00313">
    <property type="entry name" value="CSD"/>
    <property type="match status" value="1"/>
</dbReference>
<dbReference type="SUPFAM" id="SSF50249">
    <property type="entry name" value="Nucleic acid-binding proteins"/>
    <property type="match status" value="1"/>
</dbReference>
<proteinExistence type="predicted"/>
<accession>A0AAJ7SFA1</accession>
<reference evidence="3" key="1">
    <citation type="submission" date="2025-08" db="UniProtKB">
        <authorList>
            <consortium name="RefSeq"/>
        </authorList>
    </citation>
    <scope>IDENTIFICATION</scope>
</reference>
<evidence type="ECO:0000313" key="2">
    <source>
        <dbReference type="Proteomes" id="UP000694867"/>
    </source>
</evidence>
<dbReference type="InterPro" id="IPR002059">
    <property type="entry name" value="CSP_DNA-bd"/>
</dbReference>
<dbReference type="GeneID" id="100907236"/>